<name>A0A453EI45_AEGTS</name>
<protein>
    <submittedName>
        <fullName evidence="1">Uncharacterized protein</fullName>
    </submittedName>
</protein>
<dbReference type="AlphaFoldDB" id="A0A453EI45"/>
<reference evidence="1" key="4">
    <citation type="submission" date="2019-03" db="UniProtKB">
        <authorList>
            <consortium name="EnsemblPlants"/>
        </authorList>
    </citation>
    <scope>IDENTIFICATION</scope>
</reference>
<accession>A0A453EI45</accession>
<keyword evidence="2" id="KW-1185">Reference proteome</keyword>
<dbReference type="EnsemblPlants" id="AET3Gv20350400.27">
    <property type="protein sequence ID" value="AET3Gv20350400.27"/>
    <property type="gene ID" value="AET3Gv20350400"/>
</dbReference>
<organism evidence="1 2">
    <name type="scientific">Aegilops tauschii subsp. strangulata</name>
    <name type="common">Goatgrass</name>
    <dbReference type="NCBI Taxonomy" id="200361"/>
    <lineage>
        <taxon>Eukaryota</taxon>
        <taxon>Viridiplantae</taxon>
        <taxon>Streptophyta</taxon>
        <taxon>Embryophyta</taxon>
        <taxon>Tracheophyta</taxon>
        <taxon>Spermatophyta</taxon>
        <taxon>Magnoliopsida</taxon>
        <taxon>Liliopsida</taxon>
        <taxon>Poales</taxon>
        <taxon>Poaceae</taxon>
        <taxon>BOP clade</taxon>
        <taxon>Pooideae</taxon>
        <taxon>Triticodae</taxon>
        <taxon>Triticeae</taxon>
        <taxon>Triticinae</taxon>
        <taxon>Aegilops</taxon>
    </lineage>
</organism>
<sequence length="54" mass="6608">RVFPRKLCKPTYITRLSFKRWNKTVKKFSDIQLGHVTKYKMEVVLHMPKKLIFQ</sequence>
<dbReference type="Gramene" id="AET3Gv20350400.27">
    <property type="protein sequence ID" value="AET3Gv20350400.27"/>
    <property type="gene ID" value="AET3Gv20350400"/>
</dbReference>
<evidence type="ECO:0000313" key="2">
    <source>
        <dbReference type="Proteomes" id="UP000015105"/>
    </source>
</evidence>
<proteinExistence type="predicted"/>
<reference evidence="2" key="2">
    <citation type="journal article" date="2017" name="Nat. Plants">
        <title>The Aegilops tauschii genome reveals multiple impacts of transposons.</title>
        <authorList>
            <person name="Zhao G."/>
            <person name="Zou C."/>
            <person name="Li K."/>
            <person name="Wang K."/>
            <person name="Li T."/>
            <person name="Gao L."/>
            <person name="Zhang X."/>
            <person name="Wang H."/>
            <person name="Yang Z."/>
            <person name="Liu X."/>
            <person name="Jiang W."/>
            <person name="Mao L."/>
            <person name="Kong X."/>
            <person name="Jiao Y."/>
            <person name="Jia J."/>
        </authorList>
    </citation>
    <scope>NUCLEOTIDE SEQUENCE [LARGE SCALE GENOMIC DNA]</scope>
    <source>
        <strain evidence="2">cv. AL8/78</strain>
    </source>
</reference>
<evidence type="ECO:0000313" key="1">
    <source>
        <dbReference type="EnsemblPlants" id="AET3Gv20350400.27"/>
    </source>
</evidence>
<reference evidence="2" key="1">
    <citation type="journal article" date="2014" name="Science">
        <title>Ancient hybridizations among the ancestral genomes of bread wheat.</title>
        <authorList>
            <consortium name="International Wheat Genome Sequencing Consortium,"/>
            <person name="Marcussen T."/>
            <person name="Sandve S.R."/>
            <person name="Heier L."/>
            <person name="Spannagl M."/>
            <person name="Pfeifer M."/>
            <person name="Jakobsen K.S."/>
            <person name="Wulff B.B."/>
            <person name="Steuernagel B."/>
            <person name="Mayer K.F."/>
            <person name="Olsen O.A."/>
        </authorList>
    </citation>
    <scope>NUCLEOTIDE SEQUENCE [LARGE SCALE GENOMIC DNA]</scope>
    <source>
        <strain evidence="2">cv. AL8/78</strain>
    </source>
</reference>
<reference evidence="1" key="5">
    <citation type="journal article" date="2021" name="G3 (Bethesda)">
        <title>Aegilops tauschii genome assembly Aet v5.0 features greater sequence contiguity and improved annotation.</title>
        <authorList>
            <person name="Wang L."/>
            <person name="Zhu T."/>
            <person name="Rodriguez J.C."/>
            <person name="Deal K.R."/>
            <person name="Dubcovsky J."/>
            <person name="McGuire P.E."/>
            <person name="Lux T."/>
            <person name="Spannagl M."/>
            <person name="Mayer K.F.X."/>
            <person name="Baldrich P."/>
            <person name="Meyers B.C."/>
            <person name="Huo N."/>
            <person name="Gu Y.Q."/>
            <person name="Zhou H."/>
            <person name="Devos K.M."/>
            <person name="Bennetzen J.L."/>
            <person name="Unver T."/>
            <person name="Budak H."/>
            <person name="Gulick P.J."/>
            <person name="Galiba G."/>
            <person name="Kalapos B."/>
            <person name="Nelson D.R."/>
            <person name="Li P."/>
            <person name="You F.M."/>
            <person name="Luo M.C."/>
            <person name="Dvorak J."/>
        </authorList>
    </citation>
    <scope>NUCLEOTIDE SEQUENCE [LARGE SCALE GENOMIC DNA]</scope>
    <source>
        <strain evidence="1">cv. AL8/78</strain>
    </source>
</reference>
<reference evidence="1" key="3">
    <citation type="journal article" date="2017" name="Nature">
        <title>Genome sequence of the progenitor of the wheat D genome Aegilops tauschii.</title>
        <authorList>
            <person name="Luo M.C."/>
            <person name="Gu Y.Q."/>
            <person name="Puiu D."/>
            <person name="Wang H."/>
            <person name="Twardziok S.O."/>
            <person name="Deal K.R."/>
            <person name="Huo N."/>
            <person name="Zhu T."/>
            <person name="Wang L."/>
            <person name="Wang Y."/>
            <person name="McGuire P.E."/>
            <person name="Liu S."/>
            <person name="Long H."/>
            <person name="Ramasamy R.K."/>
            <person name="Rodriguez J.C."/>
            <person name="Van S.L."/>
            <person name="Yuan L."/>
            <person name="Wang Z."/>
            <person name="Xia Z."/>
            <person name="Xiao L."/>
            <person name="Anderson O.D."/>
            <person name="Ouyang S."/>
            <person name="Liang Y."/>
            <person name="Zimin A.V."/>
            <person name="Pertea G."/>
            <person name="Qi P."/>
            <person name="Bennetzen J.L."/>
            <person name="Dai X."/>
            <person name="Dawson M.W."/>
            <person name="Muller H.G."/>
            <person name="Kugler K."/>
            <person name="Rivarola-Duarte L."/>
            <person name="Spannagl M."/>
            <person name="Mayer K.F.X."/>
            <person name="Lu F.H."/>
            <person name="Bevan M.W."/>
            <person name="Leroy P."/>
            <person name="Li P."/>
            <person name="You F.M."/>
            <person name="Sun Q."/>
            <person name="Liu Z."/>
            <person name="Lyons E."/>
            <person name="Wicker T."/>
            <person name="Salzberg S.L."/>
            <person name="Devos K.M."/>
            <person name="Dvorak J."/>
        </authorList>
    </citation>
    <scope>NUCLEOTIDE SEQUENCE [LARGE SCALE GENOMIC DNA]</scope>
    <source>
        <strain evidence="1">cv. AL8/78</strain>
    </source>
</reference>
<dbReference type="Proteomes" id="UP000015105">
    <property type="component" value="Chromosome 3D"/>
</dbReference>